<dbReference type="CDD" id="cd08506">
    <property type="entry name" value="PBP2_clavulanate_OppA2"/>
    <property type="match status" value="1"/>
</dbReference>
<proteinExistence type="predicted"/>
<dbReference type="PANTHER" id="PTHR30290:SF83">
    <property type="entry name" value="ABC TRANSPORTER SUBSTRATE-BINDING PROTEIN"/>
    <property type="match status" value="1"/>
</dbReference>
<dbReference type="PANTHER" id="PTHR30290">
    <property type="entry name" value="PERIPLASMIC BINDING COMPONENT OF ABC TRANSPORTER"/>
    <property type="match status" value="1"/>
</dbReference>
<accession>A0ABQ4D203</accession>
<gene>
    <name evidence="3" type="ORF">Asi02nite_70800</name>
</gene>
<dbReference type="EMBL" id="BONE01000095">
    <property type="protein sequence ID" value="GIF77562.1"/>
    <property type="molecule type" value="Genomic_DNA"/>
</dbReference>
<dbReference type="InterPro" id="IPR000914">
    <property type="entry name" value="SBP_5_dom"/>
</dbReference>
<protein>
    <submittedName>
        <fullName evidence="3">ABC transporter</fullName>
    </submittedName>
</protein>
<keyword evidence="4" id="KW-1185">Reference proteome</keyword>
<dbReference type="Gene3D" id="3.10.105.10">
    <property type="entry name" value="Dipeptide-binding Protein, Domain 3"/>
    <property type="match status" value="1"/>
</dbReference>
<feature type="chain" id="PRO_5045040487" evidence="1">
    <location>
        <begin position="20"/>
        <end position="582"/>
    </location>
</feature>
<keyword evidence="1" id="KW-0732">Signal</keyword>
<dbReference type="PIRSF" id="PIRSF002741">
    <property type="entry name" value="MppA"/>
    <property type="match status" value="1"/>
</dbReference>
<evidence type="ECO:0000256" key="1">
    <source>
        <dbReference type="SAM" id="SignalP"/>
    </source>
</evidence>
<evidence type="ECO:0000259" key="2">
    <source>
        <dbReference type="Pfam" id="PF00496"/>
    </source>
</evidence>
<evidence type="ECO:0000313" key="4">
    <source>
        <dbReference type="Proteomes" id="UP000604117"/>
    </source>
</evidence>
<dbReference type="InterPro" id="IPR030678">
    <property type="entry name" value="Peptide/Ni-bd"/>
</dbReference>
<dbReference type="Proteomes" id="UP000604117">
    <property type="component" value="Unassembled WGS sequence"/>
</dbReference>
<dbReference type="SUPFAM" id="SSF53850">
    <property type="entry name" value="Periplasmic binding protein-like II"/>
    <property type="match status" value="1"/>
</dbReference>
<dbReference type="Gene3D" id="3.40.190.10">
    <property type="entry name" value="Periplasmic binding protein-like II"/>
    <property type="match status" value="1"/>
</dbReference>
<name>A0ABQ4D203_9ACTN</name>
<comment type="caution">
    <text evidence="3">The sequence shown here is derived from an EMBL/GenBank/DDBJ whole genome shotgun (WGS) entry which is preliminary data.</text>
</comment>
<feature type="signal peptide" evidence="1">
    <location>
        <begin position="1"/>
        <end position="19"/>
    </location>
</feature>
<reference evidence="3 4" key="1">
    <citation type="submission" date="2021-01" db="EMBL/GenBank/DDBJ databases">
        <title>Whole genome shotgun sequence of Asanoa siamensis NBRC 107932.</title>
        <authorList>
            <person name="Komaki H."/>
            <person name="Tamura T."/>
        </authorList>
    </citation>
    <scope>NUCLEOTIDE SEQUENCE [LARGE SCALE GENOMIC DNA]</scope>
    <source>
        <strain evidence="3 4">NBRC 107932</strain>
    </source>
</reference>
<sequence length="582" mass="62899">MRIKGGALIVGALAVALTAAGCSETTNDGGGGNSGENKTQTGSISYEAADNTGPAKAVEGATKGGTLTIMQVADLEHLDPARNYVNVASLTGSLIYRALNGYQEDGSGKMLLVGDLATNPGTDVNKDCKVWEFKLRDGLKYEDGSAITSKDVAYGIARSFAPELNEGSHYIQGWLYPGGTYNATYKGPYEGGQMPQGIETPDDKTIKFTFPEPHCDLPYAAALPVTAPVPQAKDTKANYDLKPFSSGPYKVKSYTRDNVLELDRNPNWDPNTDPIRNAYPDAFKLTFGLEAQQISERLVADAPADQAAMTWQDAPPAVLPRTTAAGVVERVVKGPTQYVWYLGINNQRITDKKVREALYYGVDRDAALKAIGGSAAGTPASTLMSPTTAGFQDYDVYNAPDTGDVNKVKEILGGTTPPPLVLAHTNTALRTAQAEAIRASLEKAGFKVTLKAIEATSYYDEIGRKNTPYDIYLHGWGSDWPTGSTIIPPQYDGREIVDEGNYNLAYFNDQSVNTEIDRIRKLPAAEQDAAWMALDKKILQDFLPEIPLYYDATYVLHGSKVGNAFLSDSYGAFQVAKVYVKP</sequence>
<feature type="domain" description="Solute-binding protein family 5" evidence="2">
    <location>
        <begin position="113"/>
        <end position="493"/>
    </location>
</feature>
<dbReference type="RefSeq" id="WP_203718421.1">
    <property type="nucleotide sequence ID" value="NZ_BONE01000095.1"/>
</dbReference>
<evidence type="ECO:0000313" key="3">
    <source>
        <dbReference type="EMBL" id="GIF77562.1"/>
    </source>
</evidence>
<organism evidence="3 4">
    <name type="scientific">Asanoa siamensis</name>
    <dbReference type="NCBI Taxonomy" id="926357"/>
    <lineage>
        <taxon>Bacteria</taxon>
        <taxon>Bacillati</taxon>
        <taxon>Actinomycetota</taxon>
        <taxon>Actinomycetes</taxon>
        <taxon>Micromonosporales</taxon>
        <taxon>Micromonosporaceae</taxon>
        <taxon>Asanoa</taxon>
    </lineage>
</organism>
<dbReference type="PROSITE" id="PS51257">
    <property type="entry name" value="PROKAR_LIPOPROTEIN"/>
    <property type="match status" value="1"/>
</dbReference>
<dbReference type="Pfam" id="PF00496">
    <property type="entry name" value="SBP_bac_5"/>
    <property type="match status" value="1"/>
</dbReference>
<dbReference type="InterPro" id="IPR039424">
    <property type="entry name" value="SBP_5"/>
</dbReference>